<sequence>MFSPDTPSDPASMNYSNISERYCSEKLLKQLAQMRHSPGPQLNLNPRVLTCKPFCTLQNLQLSDLLRRNYLARGFPSLFLAVTPLQYQSYGISKLSMSYPTI</sequence>
<organism evidence="1">
    <name type="scientific">Arundo donax</name>
    <name type="common">Giant reed</name>
    <name type="synonym">Donax arundinaceus</name>
    <dbReference type="NCBI Taxonomy" id="35708"/>
    <lineage>
        <taxon>Eukaryota</taxon>
        <taxon>Viridiplantae</taxon>
        <taxon>Streptophyta</taxon>
        <taxon>Embryophyta</taxon>
        <taxon>Tracheophyta</taxon>
        <taxon>Spermatophyta</taxon>
        <taxon>Magnoliopsida</taxon>
        <taxon>Liliopsida</taxon>
        <taxon>Poales</taxon>
        <taxon>Poaceae</taxon>
        <taxon>PACMAD clade</taxon>
        <taxon>Arundinoideae</taxon>
        <taxon>Arundineae</taxon>
        <taxon>Arundo</taxon>
    </lineage>
</organism>
<protein>
    <submittedName>
        <fullName evidence="1">Uncharacterized protein</fullName>
    </submittedName>
</protein>
<accession>A0A0A9E6K1</accession>
<proteinExistence type="predicted"/>
<name>A0A0A9E6K1_ARUDO</name>
<dbReference type="AlphaFoldDB" id="A0A0A9E6K1"/>
<dbReference type="EMBL" id="GBRH01203272">
    <property type="protein sequence ID" value="JAD94623.1"/>
    <property type="molecule type" value="Transcribed_RNA"/>
</dbReference>
<reference evidence="1" key="1">
    <citation type="submission" date="2014-09" db="EMBL/GenBank/DDBJ databases">
        <authorList>
            <person name="Magalhaes I.L.F."/>
            <person name="Oliveira U."/>
            <person name="Santos F.R."/>
            <person name="Vidigal T.H.D.A."/>
            <person name="Brescovit A.D."/>
            <person name="Santos A.J."/>
        </authorList>
    </citation>
    <scope>NUCLEOTIDE SEQUENCE</scope>
    <source>
        <tissue evidence="1">Shoot tissue taken approximately 20 cm above the soil surface</tissue>
    </source>
</reference>
<evidence type="ECO:0000313" key="1">
    <source>
        <dbReference type="EMBL" id="JAD94623.1"/>
    </source>
</evidence>
<reference evidence="1" key="2">
    <citation type="journal article" date="2015" name="Data Brief">
        <title>Shoot transcriptome of the giant reed, Arundo donax.</title>
        <authorList>
            <person name="Barrero R.A."/>
            <person name="Guerrero F.D."/>
            <person name="Moolhuijzen P."/>
            <person name="Goolsby J.A."/>
            <person name="Tidwell J."/>
            <person name="Bellgard S.E."/>
            <person name="Bellgard M.I."/>
        </authorList>
    </citation>
    <scope>NUCLEOTIDE SEQUENCE</scope>
    <source>
        <tissue evidence="1">Shoot tissue taken approximately 20 cm above the soil surface</tissue>
    </source>
</reference>